<dbReference type="GeneID" id="85435906"/>
<feature type="compositionally biased region" description="Basic and acidic residues" evidence="1">
    <location>
        <begin position="84"/>
        <end position="93"/>
    </location>
</feature>
<feature type="region of interest" description="Disordered" evidence="1">
    <location>
        <begin position="84"/>
        <end position="118"/>
    </location>
</feature>
<reference evidence="2" key="1">
    <citation type="submission" date="2021-06" db="EMBL/GenBank/DDBJ databases">
        <title>Comparative genomics, transcriptomics and evolutionary studies reveal genomic signatures of adaptation to plant cell wall in hemibiotrophic fungi.</title>
        <authorList>
            <consortium name="DOE Joint Genome Institute"/>
            <person name="Baroncelli R."/>
            <person name="Diaz J.F."/>
            <person name="Benocci T."/>
            <person name="Peng M."/>
            <person name="Battaglia E."/>
            <person name="Haridas S."/>
            <person name="Andreopoulos W."/>
            <person name="Labutti K."/>
            <person name="Pangilinan J."/>
            <person name="Floch G.L."/>
            <person name="Makela M.R."/>
            <person name="Henrissat B."/>
            <person name="Grigoriev I.V."/>
            <person name="Crouch J.A."/>
            <person name="De Vries R.P."/>
            <person name="Sukno S.A."/>
            <person name="Thon M.R."/>
        </authorList>
    </citation>
    <scope>NUCLEOTIDE SEQUENCE</scope>
    <source>
        <strain evidence="2">CBS 125086</strain>
    </source>
</reference>
<name>A0AAD8PYW4_9PEZI</name>
<dbReference type="RefSeq" id="XP_060413606.1">
    <property type="nucleotide sequence ID" value="XM_060551666.1"/>
</dbReference>
<dbReference type="Proteomes" id="UP001230504">
    <property type="component" value="Unassembled WGS sequence"/>
</dbReference>
<evidence type="ECO:0000256" key="1">
    <source>
        <dbReference type="SAM" id="MobiDB-lite"/>
    </source>
</evidence>
<keyword evidence="3" id="KW-1185">Reference proteome</keyword>
<sequence length="251" mass="27813">MLSICELPRRIICVPFCPPVARCGEGTGADLSVKNLNRNKLSQLRGYDSVWTFPPPRNSLPACIRQRTRTARSEAGITYLLRSTEDPGIDHPEANATSLASSTRSKRGSRNAGPSLSDERDCWEKRLKLPTYLISRNKKRHCTTRRLPYWTALPCDRLRPSVPGLGQLCIVCPFLRSFAGSKQGLGAHLSHSRAQVSRTGEVLAAAPQRINLDFYVSDTNSTLAYITFCRAPSAAALFQYVTFDADSQSRP</sequence>
<proteinExistence type="predicted"/>
<dbReference type="AlphaFoldDB" id="A0AAD8PYW4"/>
<organism evidence="2 3">
    <name type="scientific">Colletotrichum navitas</name>
    <dbReference type="NCBI Taxonomy" id="681940"/>
    <lineage>
        <taxon>Eukaryota</taxon>
        <taxon>Fungi</taxon>
        <taxon>Dikarya</taxon>
        <taxon>Ascomycota</taxon>
        <taxon>Pezizomycotina</taxon>
        <taxon>Sordariomycetes</taxon>
        <taxon>Hypocreomycetidae</taxon>
        <taxon>Glomerellales</taxon>
        <taxon>Glomerellaceae</taxon>
        <taxon>Colletotrichum</taxon>
        <taxon>Colletotrichum graminicola species complex</taxon>
    </lineage>
</organism>
<comment type="caution">
    <text evidence="2">The sequence shown here is derived from an EMBL/GenBank/DDBJ whole genome shotgun (WGS) entry which is preliminary data.</text>
</comment>
<accession>A0AAD8PYW4</accession>
<gene>
    <name evidence="2" type="ORF">LY79DRAFT_229421</name>
</gene>
<evidence type="ECO:0000313" key="3">
    <source>
        <dbReference type="Proteomes" id="UP001230504"/>
    </source>
</evidence>
<protein>
    <submittedName>
        <fullName evidence="2">Uncharacterized protein</fullName>
    </submittedName>
</protein>
<dbReference type="EMBL" id="JAHLJV010000034">
    <property type="protein sequence ID" value="KAK1590094.1"/>
    <property type="molecule type" value="Genomic_DNA"/>
</dbReference>
<evidence type="ECO:0000313" key="2">
    <source>
        <dbReference type="EMBL" id="KAK1590094.1"/>
    </source>
</evidence>